<sequence length="92" mass="10332">MTPPSCAPNTQAGVDDIQNQISPSLMMKIAEKPNAYAKEDGDSRRMLMVKSHWKPSEDVKLRDLVALHGPRNWNLISEHFPGRSGKAFLIEM</sequence>
<comment type="caution">
    <text evidence="1">The sequence shown here is derived from an EMBL/GenBank/DDBJ whole genome shotgun (WGS) entry which is preliminary data.</text>
</comment>
<protein>
    <submittedName>
        <fullName evidence="1">Uncharacterized protein</fullName>
    </submittedName>
</protein>
<dbReference type="EMBL" id="CM042031">
    <property type="protein sequence ID" value="KAI3784843.1"/>
    <property type="molecule type" value="Genomic_DNA"/>
</dbReference>
<name>A0ACB9GNT8_9ASTR</name>
<gene>
    <name evidence="1" type="ORF">L1987_43949</name>
</gene>
<organism evidence="1 2">
    <name type="scientific">Smallanthus sonchifolius</name>
    <dbReference type="NCBI Taxonomy" id="185202"/>
    <lineage>
        <taxon>Eukaryota</taxon>
        <taxon>Viridiplantae</taxon>
        <taxon>Streptophyta</taxon>
        <taxon>Embryophyta</taxon>
        <taxon>Tracheophyta</taxon>
        <taxon>Spermatophyta</taxon>
        <taxon>Magnoliopsida</taxon>
        <taxon>eudicotyledons</taxon>
        <taxon>Gunneridae</taxon>
        <taxon>Pentapetalae</taxon>
        <taxon>asterids</taxon>
        <taxon>campanulids</taxon>
        <taxon>Asterales</taxon>
        <taxon>Asteraceae</taxon>
        <taxon>Asteroideae</taxon>
        <taxon>Heliantheae alliance</taxon>
        <taxon>Millerieae</taxon>
        <taxon>Smallanthus</taxon>
    </lineage>
</organism>
<evidence type="ECO:0000313" key="1">
    <source>
        <dbReference type="EMBL" id="KAI3784843.1"/>
    </source>
</evidence>
<evidence type="ECO:0000313" key="2">
    <source>
        <dbReference type="Proteomes" id="UP001056120"/>
    </source>
</evidence>
<dbReference type="Proteomes" id="UP001056120">
    <property type="component" value="Linkage Group LG14"/>
</dbReference>
<proteinExistence type="predicted"/>
<reference evidence="1 2" key="2">
    <citation type="journal article" date="2022" name="Mol. Ecol. Resour.">
        <title>The genomes of chicory, endive, great burdock and yacon provide insights into Asteraceae paleo-polyploidization history and plant inulin production.</title>
        <authorList>
            <person name="Fan W."/>
            <person name="Wang S."/>
            <person name="Wang H."/>
            <person name="Wang A."/>
            <person name="Jiang F."/>
            <person name="Liu H."/>
            <person name="Zhao H."/>
            <person name="Xu D."/>
            <person name="Zhang Y."/>
        </authorList>
    </citation>
    <scope>NUCLEOTIDE SEQUENCE [LARGE SCALE GENOMIC DNA]</scope>
    <source>
        <strain evidence="2">cv. Yunnan</strain>
        <tissue evidence="1">Leaves</tissue>
    </source>
</reference>
<reference evidence="2" key="1">
    <citation type="journal article" date="2022" name="Mol. Ecol. Resour.">
        <title>The genomes of chicory, endive, great burdock and yacon provide insights into Asteraceae palaeo-polyploidization history and plant inulin production.</title>
        <authorList>
            <person name="Fan W."/>
            <person name="Wang S."/>
            <person name="Wang H."/>
            <person name="Wang A."/>
            <person name="Jiang F."/>
            <person name="Liu H."/>
            <person name="Zhao H."/>
            <person name="Xu D."/>
            <person name="Zhang Y."/>
        </authorList>
    </citation>
    <scope>NUCLEOTIDE SEQUENCE [LARGE SCALE GENOMIC DNA]</scope>
    <source>
        <strain evidence="2">cv. Yunnan</strain>
    </source>
</reference>
<keyword evidence="2" id="KW-1185">Reference proteome</keyword>
<accession>A0ACB9GNT8</accession>